<protein>
    <submittedName>
        <fullName evidence="2">Antitoxin</fullName>
    </submittedName>
</protein>
<feature type="compositionally biased region" description="Basic and acidic residues" evidence="1">
    <location>
        <begin position="1"/>
        <end position="33"/>
    </location>
</feature>
<name>A0AAU2W1L5_9ACTN</name>
<dbReference type="AlphaFoldDB" id="A0AAU2W1L5"/>
<dbReference type="Pfam" id="PF14013">
    <property type="entry name" value="MT0933_antitox"/>
    <property type="match status" value="1"/>
</dbReference>
<proteinExistence type="predicted"/>
<feature type="region of interest" description="Disordered" evidence="1">
    <location>
        <begin position="1"/>
        <end position="62"/>
    </location>
</feature>
<feature type="compositionally biased region" description="Basic and acidic residues" evidence="1">
    <location>
        <begin position="52"/>
        <end position="62"/>
    </location>
</feature>
<gene>
    <name evidence="2" type="ORF">OG398_35695</name>
</gene>
<accession>A0AAU2W1L5</accession>
<reference evidence="2" key="1">
    <citation type="submission" date="2022-10" db="EMBL/GenBank/DDBJ databases">
        <title>The complete genomes of actinobacterial strains from the NBC collection.</title>
        <authorList>
            <person name="Joergensen T.S."/>
            <person name="Alvarez Arevalo M."/>
            <person name="Sterndorff E.B."/>
            <person name="Faurdal D."/>
            <person name="Vuksanovic O."/>
            <person name="Mourched A.-S."/>
            <person name="Charusanti P."/>
            <person name="Shaw S."/>
            <person name="Blin K."/>
            <person name="Weber T."/>
        </authorList>
    </citation>
    <scope>NUCLEOTIDE SEQUENCE</scope>
    <source>
        <strain evidence="2">NBC_00008</strain>
    </source>
</reference>
<organism evidence="2">
    <name type="scientific">Streptomyces sp. NBC_00008</name>
    <dbReference type="NCBI Taxonomy" id="2903610"/>
    <lineage>
        <taxon>Bacteria</taxon>
        <taxon>Bacillati</taxon>
        <taxon>Actinomycetota</taxon>
        <taxon>Actinomycetes</taxon>
        <taxon>Kitasatosporales</taxon>
        <taxon>Streptomycetaceae</taxon>
        <taxon>Streptomyces</taxon>
    </lineage>
</organism>
<evidence type="ECO:0000313" key="2">
    <source>
        <dbReference type="EMBL" id="WTW73199.1"/>
    </source>
</evidence>
<evidence type="ECO:0000256" key="1">
    <source>
        <dbReference type="SAM" id="MobiDB-lite"/>
    </source>
</evidence>
<dbReference type="InterPro" id="IPR028037">
    <property type="entry name" value="Antitoxin_Rv0909/MT0933"/>
</dbReference>
<dbReference type="EMBL" id="CP108313">
    <property type="protein sequence ID" value="WTW73199.1"/>
    <property type="molecule type" value="Genomic_DNA"/>
</dbReference>
<sequence length="62" mass="6767">MSMLDKIKDLMKGHPDQARQGVEKGGDIVDKKTGGKYGGQVDSAQQKLNDQLGDKRPPADDR</sequence>